<evidence type="ECO:0000256" key="5">
    <source>
        <dbReference type="ARBA" id="ARBA00022989"/>
    </source>
</evidence>
<evidence type="ECO:0000256" key="6">
    <source>
        <dbReference type="ARBA" id="ARBA00023136"/>
    </source>
</evidence>
<evidence type="ECO:0000256" key="1">
    <source>
        <dbReference type="ARBA" id="ARBA00004651"/>
    </source>
</evidence>
<dbReference type="CDD" id="cd06261">
    <property type="entry name" value="TM_PBP2"/>
    <property type="match status" value="1"/>
</dbReference>
<dbReference type="Pfam" id="PF00528">
    <property type="entry name" value="BPD_transp_1"/>
    <property type="match status" value="1"/>
</dbReference>
<feature type="transmembrane region" description="Helical" evidence="7">
    <location>
        <begin position="101"/>
        <end position="122"/>
    </location>
</feature>
<reference evidence="9 10" key="1">
    <citation type="submission" date="2013-08" db="EMBL/GenBank/DDBJ databases">
        <title>The genome sequence of Knoellia sinensis.</title>
        <authorList>
            <person name="Zhu W."/>
            <person name="Wang G."/>
        </authorList>
    </citation>
    <scope>NUCLEOTIDE SEQUENCE [LARGE SCALE GENOMIC DNA]</scope>
    <source>
        <strain evidence="9 10">KCTC 19936</strain>
    </source>
</reference>
<feature type="transmembrane region" description="Helical" evidence="7">
    <location>
        <begin position="134"/>
        <end position="155"/>
    </location>
</feature>
<dbReference type="Gene3D" id="1.10.3720.10">
    <property type="entry name" value="MetI-like"/>
    <property type="match status" value="1"/>
</dbReference>
<dbReference type="InterPro" id="IPR045621">
    <property type="entry name" value="BPD_transp_1_N"/>
</dbReference>
<dbReference type="eggNOG" id="COG0601">
    <property type="taxonomic scope" value="Bacteria"/>
</dbReference>
<comment type="similarity">
    <text evidence="7">Belongs to the binding-protein-dependent transport system permease family.</text>
</comment>
<evidence type="ECO:0000313" key="9">
    <source>
        <dbReference type="EMBL" id="KGN34939.1"/>
    </source>
</evidence>
<feature type="transmembrane region" description="Helical" evidence="7">
    <location>
        <begin position="175"/>
        <end position="195"/>
    </location>
</feature>
<feature type="transmembrane region" description="Helical" evidence="7">
    <location>
        <begin position="275"/>
        <end position="295"/>
    </location>
</feature>
<keyword evidence="10" id="KW-1185">Reference proteome</keyword>
<dbReference type="InterPro" id="IPR035906">
    <property type="entry name" value="MetI-like_sf"/>
</dbReference>
<dbReference type="InterPro" id="IPR000515">
    <property type="entry name" value="MetI-like"/>
</dbReference>
<keyword evidence="2 7" id="KW-0813">Transport</keyword>
<dbReference type="PROSITE" id="PS50928">
    <property type="entry name" value="ABC_TM1"/>
    <property type="match status" value="1"/>
</dbReference>
<dbReference type="PANTHER" id="PTHR43163:SF7">
    <property type="entry name" value="DIPEPTIDE-TRANSPORT INTEGRAL MEMBRANE PROTEIN ABC TRANSPORTER DPPB-RELATED"/>
    <property type="match status" value="1"/>
</dbReference>
<keyword evidence="4 7" id="KW-0812">Transmembrane</keyword>
<name>A0A0A0JDR9_9MICO</name>
<dbReference type="EMBL" id="AVPJ01000001">
    <property type="protein sequence ID" value="KGN34939.1"/>
    <property type="molecule type" value="Genomic_DNA"/>
</dbReference>
<evidence type="ECO:0000256" key="4">
    <source>
        <dbReference type="ARBA" id="ARBA00022692"/>
    </source>
</evidence>
<dbReference type="PANTHER" id="PTHR43163">
    <property type="entry name" value="DIPEPTIDE TRANSPORT SYSTEM PERMEASE PROTEIN DPPB-RELATED"/>
    <property type="match status" value="1"/>
</dbReference>
<evidence type="ECO:0000256" key="2">
    <source>
        <dbReference type="ARBA" id="ARBA00022448"/>
    </source>
</evidence>
<comment type="caution">
    <text evidence="9">The sequence shown here is derived from an EMBL/GenBank/DDBJ whole genome shotgun (WGS) entry which is preliminary data.</text>
</comment>
<evidence type="ECO:0000313" key="10">
    <source>
        <dbReference type="Proteomes" id="UP000030002"/>
    </source>
</evidence>
<dbReference type="Pfam" id="PF19300">
    <property type="entry name" value="BPD_transp_1_N"/>
    <property type="match status" value="1"/>
</dbReference>
<keyword evidence="3" id="KW-1003">Cell membrane</keyword>
<dbReference type="SUPFAM" id="SSF161098">
    <property type="entry name" value="MetI-like"/>
    <property type="match status" value="1"/>
</dbReference>
<dbReference type="OrthoDB" id="5169641at2"/>
<accession>A0A0A0JDR9</accession>
<protein>
    <submittedName>
        <fullName evidence="9">ABC transporter permease</fullName>
    </submittedName>
</protein>
<dbReference type="STRING" id="1385520.N802_02615"/>
<evidence type="ECO:0000256" key="7">
    <source>
        <dbReference type="RuleBase" id="RU363032"/>
    </source>
</evidence>
<dbReference type="RefSeq" id="WP_035911560.1">
    <property type="nucleotide sequence ID" value="NZ_AVPJ01000001.1"/>
</dbReference>
<dbReference type="AlphaFoldDB" id="A0A0A0JDR9"/>
<keyword evidence="6 7" id="KW-0472">Membrane</keyword>
<evidence type="ECO:0000256" key="3">
    <source>
        <dbReference type="ARBA" id="ARBA00022475"/>
    </source>
</evidence>
<gene>
    <name evidence="9" type="ORF">N802_02615</name>
</gene>
<evidence type="ECO:0000259" key="8">
    <source>
        <dbReference type="PROSITE" id="PS50928"/>
    </source>
</evidence>
<feature type="transmembrane region" description="Helical" evidence="7">
    <location>
        <begin position="12"/>
        <end position="30"/>
    </location>
</feature>
<dbReference type="GO" id="GO:0005886">
    <property type="term" value="C:plasma membrane"/>
    <property type="evidence" value="ECO:0007669"/>
    <property type="project" value="UniProtKB-SubCell"/>
</dbReference>
<comment type="subcellular location">
    <subcellularLocation>
        <location evidence="1 7">Cell membrane</location>
        <topology evidence="1 7">Multi-pass membrane protein</topology>
    </subcellularLocation>
</comment>
<organism evidence="9 10">
    <name type="scientific">Knoellia sinensis KCTC 19936</name>
    <dbReference type="NCBI Taxonomy" id="1385520"/>
    <lineage>
        <taxon>Bacteria</taxon>
        <taxon>Bacillati</taxon>
        <taxon>Actinomycetota</taxon>
        <taxon>Actinomycetes</taxon>
        <taxon>Micrococcales</taxon>
        <taxon>Intrasporangiaceae</taxon>
        <taxon>Knoellia</taxon>
    </lineage>
</organism>
<proteinExistence type="inferred from homology"/>
<dbReference type="Proteomes" id="UP000030002">
    <property type="component" value="Unassembled WGS sequence"/>
</dbReference>
<sequence length="309" mass="33565">MGKYIVRRLLQMIPVILGATFIIFAMVFALPGDPTVGKCGERPCSAEYVAKFREEHNLNDPLVVQYGKYLGKFVQGDLGTNYYGIPVKEDLAQRYTITGRLALMAIAFEAVIGILAGVLAGVRKGRFIDNLVTVSTLFVISIPVFVIGVFLQYLFGIKWGIFPATVPSLDAPTSSLILPAFVLGSLSIAYVARLTRTNLVENLRSDYVRTAKAKGLTKNRAVGVHTLRNSLIPVVTFIGADFGGLLGGAIVTERIFNIQGVGGYIWRGINSRDGVAVVSTVTVLVIVYLLVNLLVDLLYGVLDPRISHD</sequence>
<feature type="domain" description="ABC transmembrane type-1" evidence="8">
    <location>
        <begin position="95"/>
        <end position="299"/>
    </location>
</feature>
<keyword evidence="5 7" id="KW-1133">Transmembrane helix</keyword>
<dbReference type="GO" id="GO:0055085">
    <property type="term" value="P:transmembrane transport"/>
    <property type="evidence" value="ECO:0007669"/>
    <property type="project" value="InterPro"/>
</dbReference>